<dbReference type="PANTHER" id="PTHR23301:SF0">
    <property type="entry name" value="CHITIN-BINDING TYPE-2 DOMAIN-CONTAINING PROTEIN-RELATED"/>
    <property type="match status" value="1"/>
</dbReference>
<name>A0ABQ9FL79_TEGGR</name>
<dbReference type="SMART" id="SM00494">
    <property type="entry name" value="ChtBD2"/>
    <property type="match status" value="2"/>
</dbReference>
<organism evidence="7 8">
    <name type="scientific">Tegillarca granosa</name>
    <name type="common">Malaysian cockle</name>
    <name type="synonym">Anadara granosa</name>
    <dbReference type="NCBI Taxonomy" id="220873"/>
    <lineage>
        <taxon>Eukaryota</taxon>
        <taxon>Metazoa</taxon>
        <taxon>Spiralia</taxon>
        <taxon>Lophotrochozoa</taxon>
        <taxon>Mollusca</taxon>
        <taxon>Bivalvia</taxon>
        <taxon>Autobranchia</taxon>
        <taxon>Pteriomorphia</taxon>
        <taxon>Arcoida</taxon>
        <taxon>Arcoidea</taxon>
        <taxon>Arcidae</taxon>
        <taxon>Tegillarca</taxon>
    </lineage>
</organism>
<feature type="domain" description="Chitin-binding type-2" evidence="6">
    <location>
        <begin position="218"/>
        <end position="275"/>
    </location>
</feature>
<keyword evidence="5" id="KW-0325">Glycoprotein</keyword>
<evidence type="ECO:0000256" key="5">
    <source>
        <dbReference type="ARBA" id="ARBA00023180"/>
    </source>
</evidence>
<evidence type="ECO:0000259" key="6">
    <source>
        <dbReference type="PROSITE" id="PS50940"/>
    </source>
</evidence>
<evidence type="ECO:0000313" key="7">
    <source>
        <dbReference type="EMBL" id="KAJ8318033.1"/>
    </source>
</evidence>
<keyword evidence="2" id="KW-0732">Signal</keyword>
<reference evidence="7 8" key="1">
    <citation type="submission" date="2022-12" db="EMBL/GenBank/DDBJ databases">
        <title>Chromosome-level genome of Tegillarca granosa.</title>
        <authorList>
            <person name="Kim J."/>
        </authorList>
    </citation>
    <scope>NUCLEOTIDE SEQUENCE [LARGE SCALE GENOMIC DNA]</scope>
    <source>
        <strain evidence="7">Teg-2019</strain>
        <tissue evidence="7">Adductor muscle</tissue>
    </source>
</reference>
<dbReference type="PROSITE" id="PS50940">
    <property type="entry name" value="CHIT_BIND_II"/>
    <property type="match status" value="2"/>
</dbReference>
<accession>A0ABQ9FL79</accession>
<dbReference type="Gene3D" id="2.170.140.10">
    <property type="entry name" value="Chitin binding domain"/>
    <property type="match status" value="2"/>
</dbReference>
<evidence type="ECO:0000256" key="3">
    <source>
        <dbReference type="ARBA" id="ARBA00022737"/>
    </source>
</evidence>
<keyword evidence="8" id="KW-1185">Reference proteome</keyword>
<dbReference type="InterPro" id="IPR051940">
    <property type="entry name" value="Chitin_bind-dev_reg"/>
</dbReference>
<keyword evidence="4" id="KW-1015">Disulfide bond</keyword>
<protein>
    <recommendedName>
        <fullName evidence="6">Chitin-binding type-2 domain-containing protein</fullName>
    </recommendedName>
</protein>
<dbReference type="InterPro" id="IPR036508">
    <property type="entry name" value="Chitin-bd_dom_sf"/>
</dbReference>
<dbReference type="Pfam" id="PF01607">
    <property type="entry name" value="CBM_14"/>
    <property type="match status" value="2"/>
</dbReference>
<evidence type="ECO:0000313" key="8">
    <source>
        <dbReference type="Proteomes" id="UP001217089"/>
    </source>
</evidence>
<feature type="domain" description="Chitin-binding type-2" evidence="6">
    <location>
        <begin position="50"/>
        <end position="106"/>
    </location>
</feature>
<keyword evidence="1" id="KW-0147">Chitin-binding</keyword>
<dbReference type="EMBL" id="JARBDR010000214">
    <property type="protein sequence ID" value="KAJ8318033.1"/>
    <property type="molecule type" value="Genomic_DNA"/>
</dbReference>
<dbReference type="InterPro" id="IPR002557">
    <property type="entry name" value="Chitin-bd_dom"/>
</dbReference>
<proteinExistence type="predicted"/>
<evidence type="ECO:0000256" key="4">
    <source>
        <dbReference type="ARBA" id="ARBA00023157"/>
    </source>
</evidence>
<dbReference type="SUPFAM" id="SSF57625">
    <property type="entry name" value="Invertebrate chitin-binding proteins"/>
    <property type="match status" value="2"/>
</dbReference>
<evidence type="ECO:0000256" key="2">
    <source>
        <dbReference type="ARBA" id="ARBA00022729"/>
    </source>
</evidence>
<sequence length="280" mass="31093">MCLIKWSWEFHRCLALLYLMNCIDILDQEMALYNSFGLFLIFLPTFIQGQYSCVGRKDDFYPDPSDCEAYYICAVGQVFTVRCASGLHFNAKLKYCDLPKNANCASYPVVPLTQPTQLPVTQQTTPTSTKLIFPITQSTNILFPVVQTQTPQPKPVTQKATTSMFPFWIFTSRPTVVSPSTIHPSFPAINSGSGNTPSSSVATILPGTVKPVIIPSPNNICNGLKSGIYADLSDCGHYYQCVYGLTIRQPCPPQLAYSSIKQSCDYPINVPRCINYQYTG</sequence>
<gene>
    <name evidence="7" type="ORF">KUTeg_003124</name>
</gene>
<dbReference type="PANTHER" id="PTHR23301">
    <property type="entry name" value="CHITIN BINDING PERITROPHIN-A"/>
    <property type="match status" value="1"/>
</dbReference>
<dbReference type="Proteomes" id="UP001217089">
    <property type="component" value="Unassembled WGS sequence"/>
</dbReference>
<keyword evidence="3" id="KW-0677">Repeat</keyword>
<comment type="caution">
    <text evidence="7">The sequence shown here is derived from an EMBL/GenBank/DDBJ whole genome shotgun (WGS) entry which is preliminary data.</text>
</comment>
<evidence type="ECO:0000256" key="1">
    <source>
        <dbReference type="ARBA" id="ARBA00022669"/>
    </source>
</evidence>